<comment type="caution">
    <text evidence="2">The sequence shown here is derived from an EMBL/GenBank/DDBJ whole genome shotgun (WGS) entry which is preliminary data.</text>
</comment>
<dbReference type="NCBIfam" id="TIGR01764">
    <property type="entry name" value="excise"/>
    <property type="match status" value="1"/>
</dbReference>
<dbReference type="Proteomes" id="UP000014408">
    <property type="component" value="Unassembled WGS sequence"/>
</dbReference>
<accession>S2ZLF3</accession>
<feature type="domain" description="Helix-turn-helix" evidence="1">
    <location>
        <begin position="11"/>
        <end position="47"/>
    </location>
</feature>
<keyword evidence="3" id="KW-1185">Reference proteome</keyword>
<evidence type="ECO:0000313" key="2">
    <source>
        <dbReference type="EMBL" id="EPD70827.1"/>
    </source>
</evidence>
<name>S2ZLF3_9CORY</name>
<dbReference type="InterPro" id="IPR010093">
    <property type="entry name" value="SinI_DNA-bd"/>
</dbReference>
<reference evidence="2 3" key="1">
    <citation type="submission" date="2013-05" db="EMBL/GenBank/DDBJ databases">
        <title>The Genome Sequence of Corynebacterium pyruviciproducens 1773O (ATCC BAA-1742).</title>
        <authorList>
            <consortium name="The Broad Institute Genomics Platform"/>
            <person name="Earl A."/>
            <person name="Ward D."/>
            <person name="Feldgarden M."/>
            <person name="Gevers D."/>
            <person name="Tong J."/>
            <person name="Walker B."/>
            <person name="Young S."/>
            <person name="Zeng Q."/>
            <person name="Gargeya S."/>
            <person name="Fitzgerald M."/>
            <person name="Haas B."/>
            <person name="Abouelleil A."/>
            <person name="Allen A.W."/>
            <person name="Alvarado L."/>
            <person name="Arachchi H.M."/>
            <person name="Berlin A.M."/>
            <person name="Chapman S.B."/>
            <person name="Gainer-Dewar J."/>
            <person name="Goldberg J."/>
            <person name="Griggs A."/>
            <person name="Gujja S."/>
            <person name="Hansen M."/>
            <person name="Howarth C."/>
            <person name="Imamovic A."/>
            <person name="Ireland A."/>
            <person name="Larimer J."/>
            <person name="McCowan C."/>
            <person name="Murphy C."/>
            <person name="Pearson M."/>
            <person name="Poon T.W."/>
            <person name="Priest M."/>
            <person name="Roberts A."/>
            <person name="Saif S."/>
            <person name="Shea T."/>
            <person name="Sisk P."/>
            <person name="Sykes S."/>
            <person name="Wortman J."/>
            <person name="Nusbaum C."/>
            <person name="Birren B."/>
        </authorList>
    </citation>
    <scope>NUCLEOTIDE SEQUENCE [LARGE SCALE GENOMIC DNA]</scope>
    <source>
        <strain evidence="2 3">ATCC BAA-1742</strain>
    </source>
</reference>
<evidence type="ECO:0000259" key="1">
    <source>
        <dbReference type="Pfam" id="PF12728"/>
    </source>
</evidence>
<proteinExistence type="predicted"/>
<sequence length="63" mass="7075">MSAAMTMETPWLLVNQAANYLAMHPDTVRTLLRRGDLKGVKTGGTWRTRTDWCDTYLMKGTAA</sequence>
<dbReference type="InterPro" id="IPR041657">
    <property type="entry name" value="HTH_17"/>
</dbReference>
<dbReference type="EMBL" id="ATBY01000002">
    <property type="protein sequence ID" value="EPD70827.1"/>
    <property type="molecule type" value="Genomic_DNA"/>
</dbReference>
<protein>
    <submittedName>
        <fullName evidence="2">Excisionase family DNA binding domain-containing protein</fullName>
    </submittedName>
</protein>
<dbReference type="HOGENOM" id="CLU_2878286_0_0_11"/>
<dbReference type="PATRIC" id="fig|1125779.3.peg.117"/>
<dbReference type="GO" id="GO:0003677">
    <property type="term" value="F:DNA binding"/>
    <property type="evidence" value="ECO:0007669"/>
    <property type="project" value="InterPro"/>
</dbReference>
<dbReference type="STRING" id="1125779.HMPREF1219_00122"/>
<gene>
    <name evidence="2" type="ORF">HMPREF1219_00122</name>
</gene>
<evidence type="ECO:0000313" key="3">
    <source>
        <dbReference type="Proteomes" id="UP000014408"/>
    </source>
</evidence>
<dbReference type="AlphaFoldDB" id="S2ZLF3"/>
<organism evidence="2 3">
    <name type="scientific">Corynebacterium pyruviciproducens ATCC BAA-1742</name>
    <dbReference type="NCBI Taxonomy" id="1125779"/>
    <lineage>
        <taxon>Bacteria</taxon>
        <taxon>Bacillati</taxon>
        <taxon>Actinomycetota</taxon>
        <taxon>Actinomycetes</taxon>
        <taxon>Mycobacteriales</taxon>
        <taxon>Corynebacteriaceae</taxon>
        <taxon>Corynebacterium</taxon>
    </lineage>
</organism>
<dbReference type="Pfam" id="PF12728">
    <property type="entry name" value="HTH_17"/>
    <property type="match status" value="1"/>
</dbReference>